<accession>A0A4R6GI73</accession>
<organism evidence="6 7">
    <name type="scientific">Herminiimonas fonticola</name>
    <dbReference type="NCBI Taxonomy" id="303380"/>
    <lineage>
        <taxon>Bacteria</taxon>
        <taxon>Pseudomonadati</taxon>
        <taxon>Pseudomonadota</taxon>
        <taxon>Betaproteobacteria</taxon>
        <taxon>Burkholderiales</taxon>
        <taxon>Oxalobacteraceae</taxon>
        <taxon>Herminiimonas</taxon>
    </lineage>
</organism>
<dbReference type="InterPro" id="IPR011701">
    <property type="entry name" value="MFS"/>
</dbReference>
<feature type="transmembrane region" description="Helical" evidence="4">
    <location>
        <begin position="168"/>
        <end position="189"/>
    </location>
</feature>
<evidence type="ECO:0000256" key="1">
    <source>
        <dbReference type="ARBA" id="ARBA00022692"/>
    </source>
</evidence>
<dbReference type="RefSeq" id="WP_112991240.1">
    <property type="nucleotide sequence ID" value="NZ_PTLZ01000001.1"/>
</dbReference>
<dbReference type="InterPro" id="IPR020846">
    <property type="entry name" value="MFS_dom"/>
</dbReference>
<dbReference type="PANTHER" id="PTHR11360:SF304">
    <property type="entry name" value="MFS DOMAIN-CONTAINING PROTEIN"/>
    <property type="match status" value="1"/>
</dbReference>
<reference evidence="6 7" key="1">
    <citation type="submission" date="2019-03" db="EMBL/GenBank/DDBJ databases">
        <title>Genomic Encyclopedia of Type Strains, Phase IV (KMG-IV): sequencing the most valuable type-strain genomes for metagenomic binning, comparative biology and taxonomic classification.</title>
        <authorList>
            <person name="Goeker M."/>
        </authorList>
    </citation>
    <scope>NUCLEOTIDE SEQUENCE [LARGE SCALE GENOMIC DNA]</scope>
    <source>
        <strain evidence="6 7">DSM 18555</strain>
    </source>
</reference>
<feature type="transmembrane region" description="Helical" evidence="4">
    <location>
        <begin position="83"/>
        <end position="106"/>
    </location>
</feature>
<feature type="domain" description="Major facilitator superfamily (MFS) profile" evidence="5">
    <location>
        <begin position="1"/>
        <end position="416"/>
    </location>
</feature>
<name>A0A4R6GI73_9BURK</name>
<evidence type="ECO:0000313" key="7">
    <source>
        <dbReference type="Proteomes" id="UP000294737"/>
    </source>
</evidence>
<dbReference type="OrthoDB" id="8830981at2"/>
<keyword evidence="7" id="KW-1185">Reference proteome</keyword>
<keyword evidence="1 4" id="KW-0812">Transmembrane</keyword>
<feature type="transmembrane region" description="Helical" evidence="4">
    <location>
        <begin position="112"/>
        <end position="134"/>
    </location>
</feature>
<keyword evidence="2 4" id="KW-1133">Transmembrane helix</keyword>
<dbReference type="PROSITE" id="PS50850">
    <property type="entry name" value="MFS"/>
    <property type="match status" value="1"/>
</dbReference>
<feature type="transmembrane region" description="Helical" evidence="4">
    <location>
        <begin position="16"/>
        <end position="36"/>
    </location>
</feature>
<dbReference type="NCBIfam" id="TIGR04259">
    <property type="entry name" value="oxa_formateAnti"/>
    <property type="match status" value="1"/>
</dbReference>
<dbReference type="Proteomes" id="UP000294737">
    <property type="component" value="Unassembled WGS sequence"/>
</dbReference>
<feature type="transmembrane region" description="Helical" evidence="4">
    <location>
        <begin position="361"/>
        <end position="381"/>
    </location>
</feature>
<gene>
    <name evidence="6" type="ORF">EV677_1084</name>
</gene>
<dbReference type="CDD" id="cd17353">
    <property type="entry name" value="MFS_OFA_like"/>
    <property type="match status" value="1"/>
</dbReference>
<feature type="transmembrane region" description="Helical" evidence="4">
    <location>
        <begin position="230"/>
        <end position="252"/>
    </location>
</feature>
<evidence type="ECO:0000256" key="3">
    <source>
        <dbReference type="ARBA" id="ARBA00023136"/>
    </source>
</evidence>
<evidence type="ECO:0000256" key="4">
    <source>
        <dbReference type="SAM" id="Phobius"/>
    </source>
</evidence>
<dbReference type="EMBL" id="SNWF01000004">
    <property type="protein sequence ID" value="TDN94537.1"/>
    <property type="molecule type" value="Genomic_DNA"/>
</dbReference>
<evidence type="ECO:0000256" key="2">
    <source>
        <dbReference type="ARBA" id="ARBA00022989"/>
    </source>
</evidence>
<dbReference type="InterPro" id="IPR036259">
    <property type="entry name" value="MFS_trans_sf"/>
</dbReference>
<dbReference type="InterPro" id="IPR026355">
    <property type="entry name" value="Oxa/Form_antiport"/>
</dbReference>
<feature type="transmembrane region" description="Helical" evidence="4">
    <location>
        <begin position="56"/>
        <end position="76"/>
    </location>
</feature>
<dbReference type="AlphaFoldDB" id="A0A4R6GI73"/>
<dbReference type="PANTHER" id="PTHR11360">
    <property type="entry name" value="MONOCARBOXYLATE TRANSPORTER"/>
    <property type="match status" value="1"/>
</dbReference>
<dbReference type="Pfam" id="PF07690">
    <property type="entry name" value="MFS_1"/>
    <property type="match status" value="1"/>
</dbReference>
<dbReference type="SUPFAM" id="SSF103473">
    <property type="entry name" value="MFS general substrate transporter"/>
    <property type="match status" value="1"/>
</dbReference>
<feature type="transmembrane region" description="Helical" evidence="4">
    <location>
        <begin position="393"/>
        <end position="412"/>
    </location>
</feature>
<keyword evidence="3 4" id="KW-0472">Membrane</keyword>
<feature type="transmembrane region" description="Helical" evidence="4">
    <location>
        <begin position="264"/>
        <end position="282"/>
    </location>
</feature>
<comment type="caution">
    <text evidence="6">The sequence shown here is derived from an EMBL/GenBank/DDBJ whole genome shotgun (WGS) entry which is preliminary data.</text>
</comment>
<proteinExistence type="predicted"/>
<dbReference type="GO" id="GO:0016020">
    <property type="term" value="C:membrane"/>
    <property type="evidence" value="ECO:0007669"/>
    <property type="project" value="InterPro"/>
</dbReference>
<protein>
    <submittedName>
        <fullName evidence="6">Oxalate/formate antiporter</fullName>
    </submittedName>
</protein>
<feature type="transmembrane region" description="Helical" evidence="4">
    <location>
        <begin position="141"/>
        <end position="162"/>
    </location>
</feature>
<evidence type="ECO:0000259" key="5">
    <source>
        <dbReference type="PROSITE" id="PS50850"/>
    </source>
</evidence>
<dbReference type="Gene3D" id="1.20.1250.20">
    <property type="entry name" value="MFS general substrate transporter like domains"/>
    <property type="match status" value="2"/>
</dbReference>
<evidence type="ECO:0000313" key="6">
    <source>
        <dbReference type="EMBL" id="TDN94537.1"/>
    </source>
</evidence>
<feature type="transmembrane region" description="Helical" evidence="4">
    <location>
        <begin position="302"/>
        <end position="319"/>
    </location>
</feature>
<sequence length="440" mass="47592">MKQLNTSPAGNSGTRWWQLCFGIVAMMAISSPQYVWALFTTELTASLGATLTEVQITFAILIVAQTFLSPFQGYLVDKFGPRLLLSAGAILTALSWILASTVSSVWGLYLTYGLLGGVGTGIIYVGVVGLMVQWFPDKRGFAVGMVAAGYGFGAILTTFAISSHIKSAGVSSTLMIFGLIIGIVGFLAAQGMRRPRAEEVAELSIRHQAVNPNRDTGHGYEPAQMLKKPVFWLMFIMMTMMSTSGLMVISQMGAFAKDFGVHDAMVFGMAALPLALTIDRFANGLTRPFFGWVSDRIGRENTMFIAFGMEGVAMTLWLMTTDNPVLFVLLSGVVFFGWGEIFSLFPSILTDTFGTKHATTNYGFLYMAQGVGSVLGGPLAAMMHDATGSWTPVFATVICMDFFTAFLAIVILKPMRRKFLAQTKQQVLDAANVGLQTSKA</sequence>
<dbReference type="GO" id="GO:0019531">
    <property type="term" value="F:oxalate transmembrane transporter activity"/>
    <property type="evidence" value="ECO:0007669"/>
    <property type="project" value="InterPro"/>
</dbReference>
<dbReference type="InterPro" id="IPR050327">
    <property type="entry name" value="Proton-linked_MCT"/>
</dbReference>
<feature type="transmembrane region" description="Helical" evidence="4">
    <location>
        <begin position="325"/>
        <end position="349"/>
    </location>
</feature>